<dbReference type="Gene3D" id="3.40.50.1000">
    <property type="entry name" value="HAD superfamily/HAD-like"/>
    <property type="match status" value="1"/>
</dbReference>
<keyword evidence="3" id="KW-1185">Reference proteome</keyword>
<proteinExistence type="predicted"/>
<evidence type="ECO:0000313" key="2">
    <source>
        <dbReference type="EMBL" id="PWN93354.1"/>
    </source>
</evidence>
<dbReference type="InterPro" id="IPR036412">
    <property type="entry name" value="HAD-like_sf"/>
</dbReference>
<dbReference type="AlphaFoldDB" id="A0A316YX41"/>
<dbReference type="GO" id="GO:0016791">
    <property type="term" value="F:phosphatase activity"/>
    <property type="evidence" value="ECO:0007669"/>
    <property type="project" value="UniProtKB-ARBA"/>
</dbReference>
<dbReference type="Proteomes" id="UP000245768">
    <property type="component" value="Unassembled WGS sequence"/>
</dbReference>
<dbReference type="InterPro" id="IPR023198">
    <property type="entry name" value="PGP-like_dom2"/>
</dbReference>
<gene>
    <name evidence="2" type="ORF">FA10DRAFT_264013</name>
</gene>
<dbReference type="GeneID" id="37042387"/>
<accession>A0A316YX41</accession>
<evidence type="ECO:0000313" key="3">
    <source>
        <dbReference type="Proteomes" id="UP000245768"/>
    </source>
</evidence>
<feature type="region of interest" description="Disordered" evidence="1">
    <location>
        <begin position="145"/>
        <end position="166"/>
    </location>
</feature>
<dbReference type="Gene3D" id="1.10.150.240">
    <property type="entry name" value="Putative phosphatase, domain 2"/>
    <property type="match status" value="1"/>
</dbReference>
<dbReference type="CDD" id="cd02603">
    <property type="entry name" value="HAD_sEH-N_like"/>
    <property type="match status" value="1"/>
</dbReference>
<dbReference type="OrthoDB" id="1694274at2759"/>
<dbReference type="Pfam" id="PF00702">
    <property type="entry name" value="Hydrolase"/>
    <property type="match status" value="1"/>
</dbReference>
<dbReference type="STRING" id="215250.A0A316YX41"/>
<dbReference type="NCBIfam" id="TIGR01509">
    <property type="entry name" value="HAD-SF-IA-v3"/>
    <property type="match status" value="1"/>
</dbReference>
<feature type="compositionally biased region" description="Low complexity" evidence="1">
    <location>
        <begin position="155"/>
        <end position="166"/>
    </location>
</feature>
<evidence type="ECO:0000256" key="1">
    <source>
        <dbReference type="SAM" id="MobiDB-lite"/>
    </source>
</evidence>
<dbReference type="InterPro" id="IPR023214">
    <property type="entry name" value="HAD_sf"/>
</dbReference>
<dbReference type="RefSeq" id="XP_025380552.1">
    <property type="nucleotide sequence ID" value="XM_025520471.1"/>
</dbReference>
<organism evidence="2 3">
    <name type="scientific">Acaromyces ingoldii</name>
    <dbReference type="NCBI Taxonomy" id="215250"/>
    <lineage>
        <taxon>Eukaryota</taxon>
        <taxon>Fungi</taxon>
        <taxon>Dikarya</taxon>
        <taxon>Basidiomycota</taxon>
        <taxon>Ustilaginomycotina</taxon>
        <taxon>Exobasidiomycetes</taxon>
        <taxon>Exobasidiales</taxon>
        <taxon>Cryptobasidiaceae</taxon>
        <taxon>Acaromyces</taxon>
    </lineage>
</organism>
<dbReference type="InterPro" id="IPR006439">
    <property type="entry name" value="HAD-SF_hydro_IA"/>
</dbReference>
<dbReference type="SFLD" id="SFLDS00003">
    <property type="entry name" value="Haloacid_Dehalogenase"/>
    <property type="match status" value="1"/>
</dbReference>
<dbReference type="SUPFAM" id="SSF56784">
    <property type="entry name" value="HAD-like"/>
    <property type="match status" value="1"/>
</dbReference>
<dbReference type="PANTHER" id="PTHR47829">
    <property type="entry name" value="HYDROLASE, PUTATIVE (AFU_ORTHOLOGUE AFUA_1G12880)-RELATED"/>
    <property type="match status" value="1"/>
</dbReference>
<dbReference type="PANTHER" id="PTHR47829:SF1">
    <property type="entry name" value="HAD FAMILY PHOSPHATASE"/>
    <property type="match status" value="1"/>
</dbReference>
<dbReference type="InParanoid" id="A0A316YX41"/>
<name>A0A316YX41_9BASI</name>
<dbReference type="InterPro" id="IPR052898">
    <property type="entry name" value="ACAD10-like"/>
</dbReference>
<dbReference type="SFLD" id="SFLDG01129">
    <property type="entry name" value="C1.5:_HAD__Beta-PGM__Phosphata"/>
    <property type="match status" value="1"/>
</dbReference>
<protein>
    <submittedName>
        <fullName evidence="2">Epoxide hydrolase N-termina</fullName>
    </submittedName>
</protein>
<keyword evidence="2" id="KW-0378">Hydrolase</keyword>
<reference evidence="2 3" key="1">
    <citation type="journal article" date="2018" name="Mol. Biol. Evol.">
        <title>Broad Genomic Sampling Reveals a Smut Pathogenic Ancestry of the Fungal Clade Ustilaginomycotina.</title>
        <authorList>
            <person name="Kijpornyongpan T."/>
            <person name="Mondo S.J."/>
            <person name="Barry K."/>
            <person name="Sandor L."/>
            <person name="Lee J."/>
            <person name="Lipzen A."/>
            <person name="Pangilinan J."/>
            <person name="LaButti K."/>
            <person name="Hainaut M."/>
            <person name="Henrissat B."/>
            <person name="Grigoriev I.V."/>
            <person name="Spatafora J.W."/>
            <person name="Aime M.C."/>
        </authorList>
    </citation>
    <scope>NUCLEOTIDE SEQUENCE [LARGE SCALE GENOMIC DNA]</scope>
    <source>
        <strain evidence="2 3">MCA 4198</strain>
    </source>
</reference>
<sequence>MAGGGDSIPKACIFDIGGVVVGSPLVGINEYEKERGLPFNYLNVAITQTGKSGAFQRLERSEIDMYTFYEAFGKELSQVDLMNRWFTEFCKARGTEVPKLPTSLTVDGRELFGLMMKQSTKADAKMVAAIEKLRASGNFKVAALTNNFSPPTQPPSGSGSARGGRVPSLEEELDHLGIGQGTRQIKGLFHHYIESAKVGMRKPEEGFYKYALDLLGVKPEETVFLDDIGINLKAAQKLGIKTIRVSPKSSLPALQELEKVVGMKLLEGDDAARSKL</sequence>
<dbReference type="EMBL" id="KZ819634">
    <property type="protein sequence ID" value="PWN93354.1"/>
    <property type="molecule type" value="Genomic_DNA"/>
</dbReference>